<dbReference type="EMBL" id="FNGY01000006">
    <property type="protein sequence ID" value="SDN20538.1"/>
    <property type="molecule type" value="Genomic_DNA"/>
</dbReference>
<evidence type="ECO:0000259" key="9">
    <source>
        <dbReference type="Pfam" id="PF00266"/>
    </source>
</evidence>
<comment type="similarity">
    <text evidence="3 8">Belongs to the class-V pyridoxal-phosphate-dependent aminotransferase family. Csd subfamily.</text>
</comment>
<evidence type="ECO:0000313" key="10">
    <source>
        <dbReference type="EMBL" id="SDN20538.1"/>
    </source>
</evidence>
<dbReference type="PIRSF" id="PIRSF005572">
    <property type="entry name" value="NifS"/>
    <property type="match status" value="1"/>
</dbReference>
<gene>
    <name evidence="10" type="ORF">SAMN05421820_106468</name>
</gene>
<evidence type="ECO:0000313" key="11">
    <source>
        <dbReference type="Proteomes" id="UP000183200"/>
    </source>
</evidence>
<dbReference type="InterPro" id="IPR015424">
    <property type="entry name" value="PyrdxlP-dep_Trfase"/>
</dbReference>
<dbReference type="EC" id="2.8.1.7" evidence="8"/>
<dbReference type="GO" id="GO:0030170">
    <property type="term" value="F:pyridoxal phosphate binding"/>
    <property type="evidence" value="ECO:0007669"/>
    <property type="project" value="UniProtKB-UniRule"/>
</dbReference>
<evidence type="ECO:0000256" key="8">
    <source>
        <dbReference type="RuleBase" id="RU004506"/>
    </source>
</evidence>
<proteinExistence type="inferred from homology"/>
<protein>
    <recommendedName>
        <fullName evidence="8">Cysteine desulfurase</fullName>
        <ecNumber evidence="8">2.8.1.7</ecNumber>
    </recommendedName>
</protein>
<dbReference type="SUPFAM" id="SSF53383">
    <property type="entry name" value="PLP-dependent transferases"/>
    <property type="match status" value="1"/>
</dbReference>
<dbReference type="InterPro" id="IPR020578">
    <property type="entry name" value="Aminotrans_V_PyrdxlP_BS"/>
</dbReference>
<reference evidence="11" key="1">
    <citation type="submission" date="2016-10" db="EMBL/GenBank/DDBJ databases">
        <authorList>
            <person name="Varghese N."/>
            <person name="Submissions S."/>
        </authorList>
    </citation>
    <scope>NUCLEOTIDE SEQUENCE [LARGE SCALE GENOMIC DNA]</scope>
    <source>
        <strain evidence="11">DSM 19110</strain>
    </source>
</reference>
<dbReference type="Pfam" id="PF00266">
    <property type="entry name" value="Aminotran_5"/>
    <property type="match status" value="1"/>
</dbReference>
<organism evidence="10 11">
    <name type="scientific">Pedobacter steynii</name>
    <dbReference type="NCBI Taxonomy" id="430522"/>
    <lineage>
        <taxon>Bacteria</taxon>
        <taxon>Pseudomonadati</taxon>
        <taxon>Bacteroidota</taxon>
        <taxon>Sphingobacteriia</taxon>
        <taxon>Sphingobacteriales</taxon>
        <taxon>Sphingobacteriaceae</taxon>
        <taxon>Pedobacter</taxon>
    </lineage>
</organism>
<evidence type="ECO:0000256" key="2">
    <source>
        <dbReference type="ARBA" id="ARBA00002824"/>
    </source>
</evidence>
<evidence type="ECO:0000256" key="4">
    <source>
        <dbReference type="ARBA" id="ARBA00022679"/>
    </source>
</evidence>
<evidence type="ECO:0000256" key="3">
    <source>
        <dbReference type="ARBA" id="ARBA00010447"/>
    </source>
</evidence>
<dbReference type="InterPro" id="IPR015422">
    <property type="entry name" value="PyrdxlP-dep_Trfase_small"/>
</dbReference>
<keyword evidence="11" id="KW-1185">Reference proteome</keyword>
<evidence type="ECO:0000256" key="1">
    <source>
        <dbReference type="ARBA" id="ARBA00001933"/>
    </source>
</evidence>
<dbReference type="GO" id="GO:0031071">
    <property type="term" value="F:cysteine desulfurase activity"/>
    <property type="evidence" value="ECO:0007669"/>
    <property type="project" value="UniProtKB-UniRule"/>
</dbReference>
<dbReference type="Gene3D" id="3.90.1150.10">
    <property type="entry name" value="Aspartate Aminotransferase, domain 1"/>
    <property type="match status" value="1"/>
</dbReference>
<sequence>MNPNEIVCNSIYKDLFKIRSEFPVLHQKINGAPLIYLDNAATTQKPLSVINAIAEYYQCYNSNIHRGVHHLSQKATMAYEESRVKIARFINARHAHEIIFNKGSTDGINMMAYCFNKKYLKKGDVVLISAMEHHANIVPWQIFGQENGVELHAVPIDSSGELNMDAFRSMLDEKVKLVSITYVSNTLGTVNPIKEIIKMAHRQQIPVLLDAAQAIAHTAIDVQELDVDFMVFSGHKMYGPTGIGVLYSKETWLEQMPPHQGGGDMIKEVSFERTTYNRLPYKFEAGTPAISSAIGLGAAVDYLGTIGMHEIAAYEHELTGHLMTSLTEIEELRLIGTAKDHAGAASFVISGHHNSDIGELLNQQGIAVRTGHHCTQPLMKIFNIKGTVRASLALYNTHEEIEDFISGLKNAISILKS</sequence>
<dbReference type="OrthoDB" id="9804366at2"/>
<evidence type="ECO:0000256" key="5">
    <source>
        <dbReference type="ARBA" id="ARBA00022898"/>
    </source>
</evidence>
<dbReference type="InterPro" id="IPR015421">
    <property type="entry name" value="PyrdxlP-dep_Trfase_major"/>
</dbReference>
<dbReference type="InterPro" id="IPR010970">
    <property type="entry name" value="Cys_dSase_SufS"/>
</dbReference>
<dbReference type="Gene3D" id="3.40.640.10">
    <property type="entry name" value="Type I PLP-dependent aspartate aminotransferase-like (Major domain)"/>
    <property type="match status" value="1"/>
</dbReference>
<dbReference type="PANTHER" id="PTHR43586">
    <property type="entry name" value="CYSTEINE DESULFURASE"/>
    <property type="match status" value="1"/>
</dbReference>
<dbReference type="NCBIfam" id="TIGR01979">
    <property type="entry name" value="sufS"/>
    <property type="match status" value="1"/>
</dbReference>
<dbReference type="GO" id="GO:0006534">
    <property type="term" value="P:cysteine metabolic process"/>
    <property type="evidence" value="ECO:0007669"/>
    <property type="project" value="UniProtKB-UniRule"/>
</dbReference>
<dbReference type="GO" id="GO:0016829">
    <property type="term" value="F:lyase activity"/>
    <property type="evidence" value="ECO:0007669"/>
    <property type="project" value="UniProtKB-KW"/>
</dbReference>
<dbReference type="Proteomes" id="UP000183200">
    <property type="component" value="Unassembled WGS sequence"/>
</dbReference>
<dbReference type="InterPro" id="IPR000192">
    <property type="entry name" value="Aminotrans_V_dom"/>
</dbReference>
<keyword evidence="5 8" id="KW-0663">Pyridoxal phosphate</keyword>
<comment type="function">
    <text evidence="2 8">Catalyzes the removal of elemental sulfur and selenium atoms from L-cysteine, L-cystine, L-selenocysteine, and L-selenocystine to produce L-alanine.</text>
</comment>
<keyword evidence="4 8" id="KW-0808">Transferase</keyword>
<dbReference type="PANTHER" id="PTHR43586:SF8">
    <property type="entry name" value="CYSTEINE DESULFURASE 1, CHLOROPLASTIC"/>
    <property type="match status" value="1"/>
</dbReference>
<dbReference type="PROSITE" id="PS00595">
    <property type="entry name" value="AA_TRANSFER_CLASS_5"/>
    <property type="match status" value="1"/>
</dbReference>
<name>A0A1G9ZGS5_9SPHI</name>
<evidence type="ECO:0000256" key="6">
    <source>
        <dbReference type="ARBA" id="ARBA00050776"/>
    </source>
</evidence>
<feature type="domain" description="Aminotransferase class V" evidence="9">
    <location>
        <begin position="35"/>
        <end position="404"/>
    </location>
</feature>
<comment type="cofactor">
    <cofactor evidence="1 7">
        <name>pyridoxal 5'-phosphate</name>
        <dbReference type="ChEBI" id="CHEBI:597326"/>
    </cofactor>
</comment>
<accession>A0A1G9ZGS5</accession>
<dbReference type="CDD" id="cd06453">
    <property type="entry name" value="SufS_like"/>
    <property type="match status" value="1"/>
</dbReference>
<comment type="catalytic activity">
    <reaction evidence="6 8">
        <text>(sulfur carrier)-H + L-cysteine = (sulfur carrier)-SH + L-alanine</text>
        <dbReference type="Rhea" id="RHEA:43892"/>
        <dbReference type="Rhea" id="RHEA-COMP:14737"/>
        <dbReference type="Rhea" id="RHEA-COMP:14739"/>
        <dbReference type="ChEBI" id="CHEBI:29917"/>
        <dbReference type="ChEBI" id="CHEBI:35235"/>
        <dbReference type="ChEBI" id="CHEBI:57972"/>
        <dbReference type="ChEBI" id="CHEBI:64428"/>
        <dbReference type="EC" id="2.8.1.7"/>
    </reaction>
</comment>
<dbReference type="InterPro" id="IPR016454">
    <property type="entry name" value="Cysteine_dSase"/>
</dbReference>
<dbReference type="AlphaFoldDB" id="A0A1G9ZGS5"/>
<keyword evidence="10" id="KW-0456">Lyase</keyword>
<dbReference type="RefSeq" id="WP_074609910.1">
    <property type="nucleotide sequence ID" value="NZ_FNGY01000006.1"/>
</dbReference>
<evidence type="ECO:0000256" key="7">
    <source>
        <dbReference type="RuleBase" id="RU004504"/>
    </source>
</evidence>